<evidence type="ECO:0000313" key="5">
    <source>
        <dbReference type="Proteomes" id="UP000036951"/>
    </source>
</evidence>
<dbReference type="AlphaFoldDB" id="A0A8E1USE9"/>
<comment type="caution">
    <text evidence="4">The sequence shown here is derived from an EMBL/GenBank/DDBJ whole genome shotgun (WGS) entry which is preliminary data.</text>
</comment>
<dbReference type="Proteomes" id="UP000036951">
    <property type="component" value="Unassembled WGS sequence"/>
</dbReference>
<dbReference type="InterPro" id="IPR005181">
    <property type="entry name" value="SASA"/>
</dbReference>
<dbReference type="GO" id="GO:0001681">
    <property type="term" value="F:sialate O-acetylesterase activity"/>
    <property type="evidence" value="ECO:0007669"/>
    <property type="project" value="InterPro"/>
</dbReference>
<name>A0A8E1USE9_9BACT</name>
<dbReference type="Gene3D" id="3.40.50.1110">
    <property type="entry name" value="SGNH hydrolase"/>
    <property type="match status" value="1"/>
</dbReference>
<reference evidence="4 5" key="1">
    <citation type="submission" date="2015-06" db="EMBL/GenBank/DDBJ databases">
        <title>Prevotella sp. 109, sp. nov., a novel member of the family Prevotellaceae isolated from human faeces.</title>
        <authorList>
            <person name="Shkoporov A.N."/>
            <person name="Chaplin A.V."/>
            <person name="Kafarskaia L.I."/>
            <person name="Efimov B.A."/>
        </authorList>
    </citation>
    <scope>NUCLEOTIDE SEQUENCE [LARGE SCALE GENOMIC DNA]</scope>
    <source>
        <strain evidence="4 5">109</strain>
    </source>
</reference>
<feature type="domain" description="Sialate O-acetylesterase" evidence="3">
    <location>
        <begin position="107"/>
        <end position="363"/>
    </location>
</feature>
<organism evidence="4 5">
    <name type="scientific">Xylanibacter rarus</name>
    <dbReference type="NCBI Taxonomy" id="1676614"/>
    <lineage>
        <taxon>Bacteria</taxon>
        <taxon>Pseudomonadati</taxon>
        <taxon>Bacteroidota</taxon>
        <taxon>Bacteroidia</taxon>
        <taxon>Bacteroidales</taxon>
        <taxon>Prevotellaceae</taxon>
        <taxon>Xylanibacter</taxon>
    </lineage>
</organism>
<accession>A0A8E1USE9</accession>
<feature type="chain" id="PRO_5034746765" evidence="2">
    <location>
        <begin position="21"/>
        <end position="476"/>
    </location>
</feature>
<dbReference type="SUPFAM" id="SSF52266">
    <property type="entry name" value="SGNH hydrolase"/>
    <property type="match status" value="1"/>
</dbReference>
<dbReference type="Gene3D" id="2.60.40.10">
    <property type="entry name" value="Immunoglobulins"/>
    <property type="match status" value="1"/>
</dbReference>
<dbReference type="InterPro" id="IPR036514">
    <property type="entry name" value="SGNH_hydro_sf"/>
</dbReference>
<proteinExistence type="predicted"/>
<dbReference type="InterPro" id="IPR013783">
    <property type="entry name" value="Ig-like_fold"/>
</dbReference>
<evidence type="ECO:0000256" key="1">
    <source>
        <dbReference type="ARBA" id="ARBA00022801"/>
    </source>
</evidence>
<sequence length="476" mass="52688">MRKLFLMISALFLMHAGMQAKVRLPHVLGDNMVIQQDADVRLWGSAKPNSTVKVSVSWSGDAYSAKADRKGEWQLTVKTPKADNKPLTVRLDDGDGEVALSNLLAGEVWVCAGQSNMEMPIKGFENCPVEGYNDVVADAVNSSLVRFVKIPSVMSMTPLSDANCEWKVCSPATVGDASATGYFFARKVSRMLNVPVGLIMANKGGSKVESWLTKENLKKYTDEPVDSQAIVKKYPADYHRALMWGNGTFSPILKYTVKGILFYQGCSNVGDPGNQYSDRLALLVRQWRDAFGCGEIPFYFVQIAPYDYGNVDGDWGAKLREQQVRAHDIIPNSGLVCTNDCVYPWEARQIHPAQKQKVGERLAFLALNKTYGQETILCESPEFKELKIEGDTCCIRLKNDYGGVSRLDDMQGFEVAGADKVFHPAKASYDNARGIVVTCPEVKAPVAVRYCFKNFQLGNVANMGGLPLLPFRTDNW</sequence>
<dbReference type="PANTHER" id="PTHR22901:SF0">
    <property type="entry name" value="SIALATE O-ACETYLESTERASE"/>
    <property type="match status" value="1"/>
</dbReference>
<keyword evidence="1" id="KW-0378">Hydrolase</keyword>
<evidence type="ECO:0000256" key="2">
    <source>
        <dbReference type="SAM" id="SignalP"/>
    </source>
</evidence>
<dbReference type="OrthoDB" id="9816001at2"/>
<dbReference type="InterPro" id="IPR039329">
    <property type="entry name" value="SIAE"/>
</dbReference>
<keyword evidence="2" id="KW-0732">Signal</keyword>
<keyword evidence="5" id="KW-1185">Reference proteome</keyword>
<evidence type="ECO:0000313" key="4">
    <source>
        <dbReference type="EMBL" id="KOO69187.1"/>
    </source>
</evidence>
<evidence type="ECO:0000259" key="3">
    <source>
        <dbReference type="Pfam" id="PF03629"/>
    </source>
</evidence>
<protein>
    <submittedName>
        <fullName evidence="4">9-O-acetylesterase</fullName>
    </submittedName>
</protein>
<dbReference type="Pfam" id="PF03629">
    <property type="entry name" value="SASA"/>
    <property type="match status" value="1"/>
</dbReference>
<dbReference type="PANTHER" id="PTHR22901">
    <property type="entry name" value="SIALATE O-ACETYLESTERASE"/>
    <property type="match status" value="1"/>
</dbReference>
<dbReference type="EMBL" id="LFQU01000004">
    <property type="protein sequence ID" value="KOO69187.1"/>
    <property type="molecule type" value="Genomic_DNA"/>
</dbReference>
<dbReference type="RefSeq" id="WP_053397788.1">
    <property type="nucleotide sequence ID" value="NZ_LFQU01000004.1"/>
</dbReference>
<feature type="signal peptide" evidence="2">
    <location>
        <begin position="1"/>
        <end position="20"/>
    </location>
</feature>
<gene>
    <name evidence="4" type="ORF">ACU52_03585</name>
</gene>
<dbReference type="GO" id="GO:0005975">
    <property type="term" value="P:carbohydrate metabolic process"/>
    <property type="evidence" value="ECO:0007669"/>
    <property type="project" value="TreeGrafter"/>
</dbReference>